<keyword evidence="3" id="KW-1185">Reference proteome</keyword>
<feature type="compositionally biased region" description="Polar residues" evidence="1">
    <location>
        <begin position="80"/>
        <end position="94"/>
    </location>
</feature>
<name>A0A9Q0YAH8_HOLLE</name>
<dbReference type="AlphaFoldDB" id="A0A9Q0YAH8"/>
<organism evidence="2 3">
    <name type="scientific">Holothuria leucospilota</name>
    <name type="common">Black long sea cucumber</name>
    <name type="synonym">Mertensiothuria leucospilota</name>
    <dbReference type="NCBI Taxonomy" id="206669"/>
    <lineage>
        <taxon>Eukaryota</taxon>
        <taxon>Metazoa</taxon>
        <taxon>Echinodermata</taxon>
        <taxon>Eleutherozoa</taxon>
        <taxon>Echinozoa</taxon>
        <taxon>Holothuroidea</taxon>
        <taxon>Aspidochirotacea</taxon>
        <taxon>Aspidochirotida</taxon>
        <taxon>Holothuriidae</taxon>
        <taxon>Holothuria</taxon>
    </lineage>
</organism>
<dbReference type="EMBL" id="JAIZAY010000858">
    <property type="protein sequence ID" value="KAJ8017906.1"/>
    <property type="molecule type" value="Genomic_DNA"/>
</dbReference>
<sequence>MLSVDFGRKFSDHLDTVAPTKKTVVVNKVRASKYMDELHLLRTQLCRLERVWLYEPLMINKQIGHAARTAYHKERKMGKPNSTVHASSPLTPEH</sequence>
<evidence type="ECO:0000313" key="2">
    <source>
        <dbReference type="EMBL" id="KAJ8017906.1"/>
    </source>
</evidence>
<accession>A0A9Q0YAH8</accession>
<proteinExistence type="predicted"/>
<dbReference type="Proteomes" id="UP001152320">
    <property type="component" value="Unassembled WGS sequence"/>
</dbReference>
<reference evidence="2" key="1">
    <citation type="submission" date="2021-10" db="EMBL/GenBank/DDBJ databases">
        <title>Tropical sea cucumber genome reveals ecological adaptation and Cuvierian tubules defense mechanism.</title>
        <authorList>
            <person name="Chen T."/>
        </authorList>
    </citation>
    <scope>NUCLEOTIDE SEQUENCE</scope>
    <source>
        <strain evidence="2">Nanhai2018</strain>
        <tissue evidence="2">Muscle</tissue>
    </source>
</reference>
<gene>
    <name evidence="2" type="ORF">HOLleu_44413</name>
</gene>
<comment type="caution">
    <text evidence="2">The sequence shown here is derived from an EMBL/GenBank/DDBJ whole genome shotgun (WGS) entry which is preliminary data.</text>
</comment>
<evidence type="ECO:0000313" key="3">
    <source>
        <dbReference type="Proteomes" id="UP001152320"/>
    </source>
</evidence>
<feature type="region of interest" description="Disordered" evidence="1">
    <location>
        <begin position="73"/>
        <end position="94"/>
    </location>
</feature>
<evidence type="ECO:0000256" key="1">
    <source>
        <dbReference type="SAM" id="MobiDB-lite"/>
    </source>
</evidence>
<protein>
    <submittedName>
        <fullName evidence="2">Uncharacterized protein</fullName>
    </submittedName>
</protein>